<dbReference type="SUPFAM" id="SSF52540">
    <property type="entry name" value="P-loop containing nucleoside triphosphate hydrolases"/>
    <property type="match status" value="1"/>
</dbReference>
<dbReference type="PIRSF" id="PIRSF029347">
    <property type="entry name" value="RecF"/>
    <property type="match status" value="1"/>
</dbReference>
<dbReference type="CDD" id="cd00267">
    <property type="entry name" value="ABC_ATPase"/>
    <property type="match status" value="1"/>
</dbReference>
<evidence type="ECO:0000313" key="2">
    <source>
        <dbReference type="EMBL" id="MFB2935065.1"/>
    </source>
</evidence>
<reference evidence="2 3" key="1">
    <citation type="submission" date="2024-09" db="EMBL/GenBank/DDBJ databases">
        <title>Floridaenema gen nov. (Aerosakkonemataceae, Aerosakkonematales ord. nov., Cyanobacteria) from benthic tropical and subtropical fresh waters, with the description of four new species.</title>
        <authorList>
            <person name="Moretto J.A."/>
            <person name="Berthold D.E."/>
            <person name="Lefler F.W."/>
            <person name="Huang I.-S."/>
            <person name="Laughinghouse H. IV."/>
        </authorList>
    </citation>
    <scope>NUCLEOTIDE SEQUENCE [LARGE SCALE GENOMIC DNA]</scope>
    <source>
        <strain evidence="2 3">BLCC-F154</strain>
    </source>
</reference>
<dbReference type="PANTHER" id="PTHR40396">
    <property type="entry name" value="ATPASE-LIKE PROTEIN"/>
    <property type="match status" value="1"/>
</dbReference>
<dbReference type="InterPro" id="IPR014555">
    <property type="entry name" value="RecF-like"/>
</dbReference>
<gene>
    <name evidence="2" type="ORF">ACE1B6_07280</name>
</gene>
<dbReference type="EMBL" id="JBHFNS010000031">
    <property type="protein sequence ID" value="MFB2935065.1"/>
    <property type="molecule type" value="Genomic_DNA"/>
</dbReference>
<dbReference type="Pfam" id="PF13304">
    <property type="entry name" value="AAA_21"/>
    <property type="match status" value="1"/>
</dbReference>
<dbReference type="InterPro" id="IPR003959">
    <property type="entry name" value="ATPase_AAA_core"/>
</dbReference>
<dbReference type="RefSeq" id="WP_413256588.1">
    <property type="nucleotide sequence ID" value="NZ_JBHFNS010000031.1"/>
</dbReference>
<name>A0ABV4Y8D5_9CYAN</name>
<organism evidence="2 3">
    <name type="scientific">Floridaenema fluviatile BLCC-F154</name>
    <dbReference type="NCBI Taxonomy" id="3153640"/>
    <lineage>
        <taxon>Bacteria</taxon>
        <taxon>Bacillati</taxon>
        <taxon>Cyanobacteriota</taxon>
        <taxon>Cyanophyceae</taxon>
        <taxon>Oscillatoriophycideae</taxon>
        <taxon>Aerosakkonematales</taxon>
        <taxon>Aerosakkonemataceae</taxon>
        <taxon>Floridanema</taxon>
        <taxon>Floridanema fluviatile</taxon>
    </lineage>
</organism>
<sequence length="394" mass="44735">MARIEEITVKNYRVLQDITLKDIKPFSVFLGPNGSGKTTFFDVIGFLSDCLTTNVRKALEKRGRFPEVISRDCQSQEIEIIIKYRESKSQKSKSPLITYTVAIGLQNSSPIVSRESLRWKSEPDAEPFDFLKFEYGAGEVISGENPEINDKKISYRMDDPSSLAIKTIGQLSDNPRVASLRRFIEGWFLSYFIPDQARQLATVGAMEHLSREGDNIANVVQFLADEHPQVLDKILKQLTHRVPQLERVESEPTIDGRLALLFKDAPFSRPFLAKFSSDGTLKLLAYLILLNDPNPPQLLCIEEPENGLHHRLLEPLNEELVAYSQRAQVFVSTHSPFFVNTIKDAKNLWIFQRDNNGYSTVTRADQIPDAKHFIESKAGLGDLWSEGYLRGLPY</sequence>
<evidence type="ECO:0000259" key="1">
    <source>
        <dbReference type="Pfam" id="PF13304"/>
    </source>
</evidence>
<evidence type="ECO:0000313" key="3">
    <source>
        <dbReference type="Proteomes" id="UP001576776"/>
    </source>
</evidence>
<accession>A0ABV4Y8D5</accession>
<dbReference type="PANTHER" id="PTHR40396:SF1">
    <property type="entry name" value="ATPASE AAA-TYPE CORE DOMAIN-CONTAINING PROTEIN"/>
    <property type="match status" value="1"/>
</dbReference>
<dbReference type="Proteomes" id="UP001576776">
    <property type="component" value="Unassembled WGS sequence"/>
</dbReference>
<proteinExistence type="predicted"/>
<comment type="caution">
    <text evidence="2">The sequence shown here is derived from an EMBL/GenBank/DDBJ whole genome shotgun (WGS) entry which is preliminary data.</text>
</comment>
<feature type="domain" description="ATPase AAA-type core" evidence="1">
    <location>
        <begin position="26"/>
        <end position="340"/>
    </location>
</feature>
<dbReference type="Gene3D" id="3.40.50.300">
    <property type="entry name" value="P-loop containing nucleotide triphosphate hydrolases"/>
    <property type="match status" value="2"/>
</dbReference>
<protein>
    <submittedName>
        <fullName evidence="2">AAA family ATPase</fullName>
    </submittedName>
</protein>
<keyword evidence="3" id="KW-1185">Reference proteome</keyword>
<dbReference type="InterPro" id="IPR027417">
    <property type="entry name" value="P-loop_NTPase"/>
</dbReference>